<dbReference type="InterPro" id="IPR029063">
    <property type="entry name" value="SAM-dependent_MTases_sf"/>
</dbReference>
<dbReference type="PANTHER" id="PTHR14614">
    <property type="entry name" value="HEPATOCELLULAR CARCINOMA-ASSOCIATED ANTIGEN"/>
    <property type="match status" value="1"/>
</dbReference>
<reference evidence="3" key="1">
    <citation type="journal article" date="2011" name="Genome Res.">
        <title>Phylogeny-wide analysis of social amoeba genomes highlights ancient origins for complex intercellular communication.</title>
        <authorList>
            <person name="Heidel A.J."/>
            <person name="Lawal H.M."/>
            <person name="Felder M."/>
            <person name="Schilde C."/>
            <person name="Helps N.R."/>
            <person name="Tunggal B."/>
            <person name="Rivero F."/>
            <person name="John U."/>
            <person name="Schleicher M."/>
            <person name="Eichinger L."/>
            <person name="Platzer M."/>
            <person name="Noegel A.A."/>
            <person name="Schaap P."/>
            <person name="Gloeckner G."/>
        </authorList>
    </citation>
    <scope>NUCLEOTIDE SEQUENCE [LARGE SCALE GENOMIC DNA]</scope>
    <source>
        <strain evidence="3">SH3</strain>
    </source>
</reference>
<proteinExistence type="predicted"/>
<accession>F4QC90</accession>
<dbReference type="Pfam" id="PF10294">
    <property type="entry name" value="Methyltransf_16"/>
    <property type="match status" value="1"/>
</dbReference>
<dbReference type="PANTHER" id="PTHR14614:SF132">
    <property type="entry name" value="PROTEIN-LYSINE METHYLTRANSFERASE C42C1.13"/>
    <property type="match status" value="1"/>
</dbReference>
<evidence type="ECO:0000313" key="2">
    <source>
        <dbReference type="EMBL" id="EGG14371.1"/>
    </source>
</evidence>
<dbReference type="Gene3D" id="3.40.50.150">
    <property type="entry name" value="Vaccinia Virus protein VP39"/>
    <property type="match status" value="1"/>
</dbReference>
<dbReference type="Proteomes" id="UP000007797">
    <property type="component" value="Unassembled WGS sequence"/>
</dbReference>
<dbReference type="AlphaFoldDB" id="F4QC90"/>
<keyword evidence="3" id="KW-1185">Reference proteome</keyword>
<dbReference type="InterPro" id="IPR019410">
    <property type="entry name" value="Methyltransf_16"/>
</dbReference>
<evidence type="ECO:0000256" key="1">
    <source>
        <dbReference type="SAM" id="MobiDB-lite"/>
    </source>
</evidence>
<sequence length="271" mass="30709">MGDKKQEEEEKVVSSTIDRHHKKEQEQDDDNDDDDEQELSLSDMFPPCEEVEIYHYNINDINLKIKGQQLQNINTQPSTGLLPWPAASILFNFIAINNNLFNNKKVLELGTGVGVCGLVASKFCASILMTDGDLSTLGQLSDNLDLNSSIFKVKPSIRHLYWGKDNQGTLDSVQKDFNEFDIVIGSDLIYQDASIEPLFYTVNQLLSKSNPENAFYLSFLDRKNHLPILEKVSSSYGFEMQSLPVDSFLTDLTNVSTMSKMFIFKRKETQS</sequence>
<dbReference type="EMBL" id="GL883029">
    <property type="protein sequence ID" value="EGG14371.1"/>
    <property type="molecule type" value="Genomic_DNA"/>
</dbReference>
<feature type="compositionally biased region" description="Acidic residues" evidence="1">
    <location>
        <begin position="26"/>
        <end position="38"/>
    </location>
</feature>
<dbReference type="GeneID" id="14865948"/>
<dbReference type="OMA" id="DFLSDFM"/>
<dbReference type="SUPFAM" id="SSF53335">
    <property type="entry name" value="S-adenosyl-L-methionine-dependent methyltransferases"/>
    <property type="match status" value="1"/>
</dbReference>
<dbReference type="KEGG" id="dfa:DFA_12143"/>
<evidence type="ECO:0000313" key="3">
    <source>
        <dbReference type="Proteomes" id="UP000007797"/>
    </source>
</evidence>
<dbReference type="OrthoDB" id="17033at2759"/>
<gene>
    <name evidence="2" type="ORF">DFA_12143</name>
</gene>
<feature type="compositionally biased region" description="Basic and acidic residues" evidence="1">
    <location>
        <begin position="1"/>
        <end position="12"/>
    </location>
</feature>
<name>F4QC90_CACFS</name>
<organism evidence="2 3">
    <name type="scientific">Cavenderia fasciculata</name>
    <name type="common">Slime mold</name>
    <name type="synonym">Dictyostelium fasciculatum</name>
    <dbReference type="NCBI Taxonomy" id="261658"/>
    <lineage>
        <taxon>Eukaryota</taxon>
        <taxon>Amoebozoa</taxon>
        <taxon>Evosea</taxon>
        <taxon>Eumycetozoa</taxon>
        <taxon>Dictyostelia</taxon>
        <taxon>Acytosteliales</taxon>
        <taxon>Cavenderiaceae</taxon>
        <taxon>Cavenderia</taxon>
    </lineage>
</organism>
<feature type="region of interest" description="Disordered" evidence="1">
    <location>
        <begin position="1"/>
        <end position="40"/>
    </location>
</feature>
<protein>
    <submittedName>
        <fullName evidence="2">Uncharacterized protein</fullName>
    </submittedName>
</protein>
<dbReference type="RefSeq" id="XP_004353780.1">
    <property type="nucleotide sequence ID" value="XM_004353728.1"/>
</dbReference>
<dbReference type="STRING" id="1054147.F4QC90"/>